<evidence type="ECO:0000256" key="1">
    <source>
        <dbReference type="ARBA" id="ARBA00022679"/>
    </source>
</evidence>
<evidence type="ECO:0000313" key="5">
    <source>
        <dbReference type="EMBL" id="GLK51499.1"/>
    </source>
</evidence>
<feature type="domain" description="Sulfotransferase" evidence="4">
    <location>
        <begin position="37"/>
        <end position="233"/>
    </location>
</feature>
<dbReference type="Gene3D" id="3.40.50.300">
    <property type="entry name" value="P-loop containing nucleotide triphosphate hydrolases"/>
    <property type="match status" value="1"/>
</dbReference>
<reference evidence="5" key="2">
    <citation type="submission" date="2023-01" db="EMBL/GenBank/DDBJ databases">
        <authorList>
            <person name="Sun Q."/>
            <person name="Evtushenko L."/>
        </authorList>
    </citation>
    <scope>NUCLEOTIDE SEQUENCE</scope>
    <source>
        <strain evidence="5">VKM B-1513</strain>
    </source>
</reference>
<evidence type="ECO:0000256" key="2">
    <source>
        <dbReference type="ARBA" id="ARBA00023180"/>
    </source>
</evidence>
<reference evidence="5" key="1">
    <citation type="journal article" date="2014" name="Int. J. Syst. Evol. Microbiol.">
        <title>Complete genome sequence of Corynebacterium casei LMG S-19264T (=DSM 44701T), isolated from a smear-ripened cheese.</title>
        <authorList>
            <consortium name="US DOE Joint Genome Institute (JGI-PGF)"/>
            <person name="Walter F."/>
            <person name="Albersmeier A."/>
            <person name="Kalinowski J."/>
            <person name="Ruckert C."/>
        </authorList>
    </citation>
    <scope>NUCLEOTIDE SEQUENCE</scope>
    <source>
        <strain evidence="5">VKM B-1513</strain>
    </source>
</reference>
<protein>
    <submittedName>
        <fullName evidence="5">Sulfotransferase</fullName>
    </submittedName>
</protein>
<sequence length="338" mass="37758">MPGSTPDPTVLTKPIEEPRVTDPSDNQTDKPREVWPNFLVIGAPKSGTTSLYHYLSQHPDIFLSRVRKEGRFFSGVGDGSVYWPGFYHFDTAPTVEAYQALFADYDGAARIGDVSPDYYAYAPIAAPRVMSYCGPATKIIAILRNPVDRAYSHYLQNVRRDAEFLSFAKTLEVEPQRVAQNWGFQWLYTGTGRYAGRLRHYAGRFDTLILLQDELDRDGEAVMKRIFRFLELDPVPVAMEKRYNTGGIPASKIPILEGLCDDRADTPFETLHAELVAPVSGISGATSADGVYPPIQQDKVTVPPMAPAIRAMLEDRFAPEIAALEDLIGRDIPDWRRA</sequence>
<dbReference type="EMBL" id="BSFE01000002">
    <property type="protein sequence ID" value="GLK51499.1"/>
    <property type="molecule type" value="Genomic_DNA"/>
</dbReference>
<keyword evidence="6" id="KW-1185">Reference proteome</keyword>
<accession>A0A9W6IL51</accession>
<keyword evidence="2" id="KW-0325">Glycoprotein</keyword>
<keyword evidence="1" id="KW-0808">Transferase</keyword>
<evidence type="ECO:0000313" key="6">
    <source>
        <dbReference type="Proteomes" id="UP001143486"/>
    </source>
</evidence>
<evidence type="ECO:0000256" key="3">
    <source>
        <dbReference type="SAM" id="MobiDB-lite"/>
    </source>
</evidence>
<dbReference type="Proteomes" id="UP001143486">
    <property type="component" value="Unassembled WGS sequence"/>
</dbReference>
<dbReference type="PANTHER" id="PTHR10605:SF56">
    <property type="entry name" value="BIFUNCTIONAL HEPARAN SULFATE N-DEACETYLASE_N-SULFOTRANSFERASE"/>
    <property type="match status" value="1"/>
</dbReference>
<dbReference type="PANTHER" id="PTHR10605">
    <property type="entry name" value="HEPARAN SULFATE SULFOTRANSFERASE"/>
    <property type="match status" value="1"/>
</dbReference>
<proteinExistence type="predicted"/>
<organism evidence="5 6">
    <name type="scientific">Maricaulis virginensis</name>
    <dbReference type="NCBI Taxonomy" id="144022"/>
    <lineage>
        <taxon>Bacteria</taxon>
        <taxon>Pseudomonadati</taxon>
        <taxon>Pseudomonadota</taxon>
        <taxon>Alphaproteobacteria</taxon>
        <taxon>Maricaulales</taxon>
        <taxon>Maricaulaceae</taxon>
        <taxon>Maricaulis</taxon>
    </lineage>
</organism>
<dbReference type="Pfam" id="PF00685">
    <property type="entry name" value="Sulfotransfer_1"/>
    <property type="match status" value="1"/>
</dbReference>
<dbReference type="SUPFAM" id="SSF52540">
    <property type="entry name" value="P-loop containing nucleoside triphosphate hydrolases"/>
    <property type="match status" value="1"/>
</dbReference>
<evidence type="ECO:0000259" key="4">
    <source>
        <dbReference type="Pfam" id="PF00685"/>
    </source>
</evidence>
<feature type="region of interest" description="Disordered" evidence="3">
    <location>
        <begin position="1"/>
        <end position="31"/>
    </location>
</feature>
<gene>
    <name evidence="5" type="ORF">GCM10017621_10070</name>
</gene>
<comment type="caution">
    <text evidence="5">The sequence shown here is derived from an EMBL/GenBank/DDBJ whole genome shotgun (WGS) entry which is preliminary data.</text>
</comment>
<dbReference type="AlphaFoldDB" id="A0A9W6IL51"/>
<dbReference type="InterPro" id="IPR027417">
    <property type="entry name" value="P-loop_NTPase"/>
</dbReference>
<feature type="compositionally biased region" description="Basic and acidic residues" evidence="3">
    <location>
        <begin position="14"/>
        <end position="31"/>
    </location>
</feature>
<dbReference type="InterPro" id="IPR000863">
    <property type="entry name" value="Sulfotransferase_dom"/>
</dbReference>
<dbReference type="InterPro" id="IPR037359">
    <property type="entry name" value="NST/OST"/>
</dbReference>
<name>A0A9W6IL51_9PROT</name>
<dbReference type="GO" id="GO:0008146">
    <property type="term" value="F:sulfotransferase activity"/>
    <property type="evidence" value="ECO:0007669"/>
    <property type="project" value="InterPro"/>
</dbReference>